<evidence type="ECO:0000256" key="1">
    <source>
        <dbReference type="ARBA" id="ARBA00001966"/>
    </source>
</evidence>
<dbReference type="GO" id="GO:0046872">
    <property type="term" value="F:metal ion binding"/>
    <property type="evidence" value="ECO:0007669"/>
    <property type="project" value="UniProtKB-KW"/>
</dbReference>
<organism evidence="8 9">
    <name type="scientific">Lachnobacterium bovis DSM 14045</name>
    <dbReference type="NCBI Taxonomy" id="1122142"/>
    <lineage>
        <taxon>Bacteria</taxon>
        <taxon>Bacillati</taxon>
        <taxon>Bacillota</taxon>
        <taxon>Clostridia</taxon>
        <taxon>Lachnospirales</taxon>
        <taxon>Lachnospiraceae</taxon>
        <taxon>Lachnobacterium</taxon>
    </lineage>
</organism>
<keyword evidence="3" id="KW-0949">S-adenosyl-L-methionine</keyword>
<evidence type="ECO:0000256" key="6">
    <source>
        <dbReference type="ARBA" id="ARBA00023014"/>
    </source>
</evidence>
<dbReference type="InterPro" id="IPR013785">
    <property type="entry name" value="Aldolase_TIM"/>
</dbReference>
<name>A0A1H3JQP1_9FIRM</name>
<dbReference type="STRING" id="1122142.SAMN02910414_01517"/>
<dbReference type="PANTHER" id="PTHR30352:SF2">
    <property type="entry name" value="ANAEROBIC RIBONUCLEOSIDE-TRIPHOSPHATE REDUCTASE-ACTIVATING PROTEIN"/>
    <property type="match status" value="1"/>
</dbReference>
<evidence type="ECO:0000313" key="8">
    <source>
        <dbReference type="EMBL" id="SDY41698.1"/>
    </source>
</evidence>
<evidence type="ECO:0000256" key="5">
    <source>
        <dbReference type="ARBA" id="ARBA00023004"/>
    </source>
</evidence>
<keyword evidence="4" id="KW-0479">Metal-binding</keyword>
<keyword evidence="5" id="KW-0408">Iron</keyword>
<dbReference type="InterPro" id="IPR012837">
    <property type="entry name" value="NrdG"/>
</dbReference>
<dbReference type="SFLD" id="SFLDF00299">
    <property type="entry name" value="anaerobic_ribonucleoside-triph"/>
    <property type="match status" value="1"/>
</dbReference>
<keyword evidence="9" id="KW-1185">Reference proteome</keyword>
<dbReference type="SUPFAM" id="SSF102114">
    <property type="entry name" value="Radical SAM enzymes"/>
    <property type="match status" value="1"/>
</dbReference>
<evidence type="ECO:0000256" key="4">
    <source>
        <dbReference type="ARBA" id="ARBA00022723"/>
    </source>
</evidence>
<dbReference type="RefSeq" id="WP_074717662.1">
    <property type="nucleotide sequence ID" value="NZ_FNPG01000017.1"/>
</dbReference>
<dbReference type="AlphaFoldDB" id="A0A1H3JQP1"/>
<dbReference type="GO" id="GO:0051539">
    <property type="term" value="F:4 iron, 4 sulfur cluster binding"/>
    <property type="evidence" value="ECO:0007669"/>
    <property type="project" value="UniProtKB-KW"/>
</dbReference>
<dbReference type="GO" id="GO:0043365">
    <property type="term" value="F:[formate-C-acetyltransferase]-activating enzyme activity"/>
    <property type="evidence" value="ECO:0007669"/>
    <property type="project" value="InterPro"/>
</dbReference>
<dbReference type="InterPro" id="IPR058240">
    <property type="entry name" value="rSAM_sf"/>
</dbReference>
<dbReference type="PANTHER" id="PTHR30352">
    <property type="entry name" value="PYRUVATE FORMATE-LYASE-ACTIVATING ENZYME"/>
    <property type="match status" value="1"/>
</dbReference>
<dbReference type="Proteomes" id="UP000183918">
    <property type="component" value="Unassembled WGS sequence"/>
</dbReference>
<dbReference type="eggNOG" id="COG0602">
    <property type="taxonomic scope" value="Bacteria"/>
</dbReference>
<dbReference type="SFLD" id="SFLDS00029">
    <property type="entry name" value="Radical_SAM"/>
    <property type="match status" value="1"/>
</dbReference>
<dbReference type="GO" id="GO:0004748">
    <property type="term" value="F:ribonucleoside-diphosphate reductase activity, thioredoxin disulfide as acceptor"/>
    <property type="evidence" value="ECO:0007669"/>
    <property type="project" value="TreeGrafter"/>
</dbReference>
<proteinExistence type="inferred from homology"/>
<comment type="cofactor">
    <cofactor evidence="1">
        <name>[4Fe-4S] cluster</name>
        <dbReference type="ChEBI" id="CHEBI:49883"/>
    </cofactor>
</comment>
<dbReference type="InterPro" id="IPR034457">
    <property type="entry name" value="Organic_radical-activating"/>
</dbReference>
<dbReference type="InterPro" id="IPR007197">
    <property type="entry name" value="rSAM"/>
</dbReference>
<evidence type="ECO:0000256" key="7">
    <source>
        <dbReference type="PIRNR" id="PIRNR000368"/>
    </source>
</evidence>
<dbReference type="EC" id="1.97.1.-" evidence="7"/>
<dbReference type="CDD" id="cd01335">
    <property type="entry name" value="Radical_SAM"/>
    <property type="match status" value="1"/>
</dbReference>
<comment type="similarity">
    <text evidence="7">Belongs to the organic radical-activating enzymes family.</text>
</comment>
<reference evidence="8 9" key="1">
    <citation type="submission" date="2016-10" db="EMBL/GenBank/DDBJ databases">
        <authorList>
            <person name="de Groot N.N."/>
        </authorList>
    </citation>
    <scope>NUCLEOTIDE SEQUENCE [LARGE SCALE GENOMIC DNA]</scope>
    <source>
        <strain evidence="8 9">DSM 14045</strain>
    </source>
</reference>
<dbReference type="NCBIfam" id="TIGR02491">
    <property type="entry name" value="NrdG"/>
    <property type="match status" value="1"/>
</dbReference>
<dbReference type="Pfam" id="PF13353">
    <property type="entry name" value="Fer4_12"/>
    <property type="match status" value="1"/>
</dbReference>
<dbReference type="OrthoDB" id="9782387at2"/>
<keyword evidence="2" id="KW-0004">4Fe-4S</keyword>
<dbReference type="EMBL" id="FNPG01000017">
    <property type="protein sequence ID" value="SDY41698.1"/>
    <property type="molecule type" value="Genomic_DNA"/>
</dbReference>
<evidence type="ECO:0000313" key="9">
    <source>
        <dbReference type="Proteomes" id="UP000183918"/>
    </source>
</evidence>
<protein>
    <recommendedName>
        <fullName evidence="7">Anaerobic ribonucleoside-triphosphate reductase-activating protein</fullName>
        <ecNumber evidence="7">1.97.1.-</ecNumber>
    </recommendedName>
</protein>
<gene>
    <name evidence="8" type="ORF">SAMN02910414_01517</name>
</gene>
<sequence length="173" mass="19821">MNYAAVKYCDIANGLGCRSVLFVSGCRNHCKGCFQPETWDFSYGKPFDDALQEELLDSLKPDYIKGLTLLGGDPFEEENQKEILPFLRKVKELYPNKDVWAYTGYVFDDDLQIGGKKHTDDTDELIKLIDILVDGPFIEEQKDLTIKFRGSRNQRIIDIKKTLDRGEVVLAME</sequence>
<dbReference type="SFLD" id="SFLDG01066">
    <property type="entry name" value="organic_radical-activating_enz"/>
    <property type="match status" value="1"/>
</dbReference>
<keyword evidence="6" id="KW-0411">Iron-sulfur</keyword>
<dbReference type="SFLD" id="SFLDG01063">
    <property type="entry name" value="activating_enzymes__group_1"/>
    <property type="match status" value="1"/>
</dbReference>
<accession>A0A1H3JQP1</accession>
<comment type="function">
    <text evidence="7">Activation of anaerobic ribonucleoside-triphosphate reductase under anaerobic conditions by generation of an organic free radical, using S-adenosylmethionine and reduced flavodoxin as cosubstrates to produce 5'-deoxy-adenosine.</text>
</comment>
<evidence type="ECO:0000256" key="2">
    <source>
        <dbReference type="ARBA" id="ARBA00022485"/>
    </source>
</evidence>
<keyword evidence="7" id="KW-0560">Oxidoreductase</keyword>
<dbReference type="PIRSF" id="PIRSF000368">
    <property type="entry name" value="NrdG"/>
    <property type="match status" value="1"/>
</dbReference>
<dbReference type="Gene3D" id="3.20.20.70">
    <property type="entry name" value="Aldolase class I"/>
    <property type="match status" value="1"/>
</dbReference>
<evidence type="ECO:0000256" key="3">
    <source>
        <dbReference type="ARBA" id="ARBA00022691"/>
    </source>
</evidence>